<dbReference type="OrthoDB" id="10024839at2759"/>
<dbReference type="AlphaFoldDB" id="A0A8S1F720"/>
<feature type="compositionally biased region" description="Basic and acidic residues" evidence="2">
    <location>
        <begin position="858"/>
        <end position="872"/>
    </location>
</feature>
<comment type="caution">
    <text evidence="4">The sequence shown here is derived from an EMBL/GenBank/DDBJ whole genome shotgun (WGS) entry which is preliminary data.</text>
</comment>
<dbReference type="SUPFAM" id="SSF48350">
    <property type="entry name" value="GTPase activation domain, GAP"/>
    <property type="match status" value="1"/>
</dbReference>
<dbReference type="Pfam" id="PF00620">
    <property type="entry name" value="RhoGAP"/>
    <property type="match status" value="1"/>
</dbReference>
<feature type="region of interest" description="Disordered" evidence="2">
    <location>
        <begin position="1"/>
        <end position="130"/>
    </location>
</feature>
<dbReference type="SMART" id="SM00324">
    <property type="entry name" value="RhoGAP"/>
    <property type="match status" value="1"/>
</dbReference>
<dbReference type="Gene3D" id="1.10.555.10">
    <property type="entry name" value="Rho GTPase activation protein"/>
    <property type="match status" value="1"/>
</dbReference>
<feature type="compositionally biased region" description="Low complexity" evidence="2">
    <location>
        <begin position="469"/>
        <end position="479"/>
    </location>
</feature>
<feature type="compositionally biased region" description="Low complexity" evidence="2">
    <location>
        <begin position="898"/>
        <end position="907"/>
    </location>
</feature>
<feature type="compositionally biased region" description="Basic and acidic residues" evidence="2">
    <location>
        <begin position="210"/>
        <end position="227"/>
    </location>
</feature>
<evidence type="ECO:0000259" key="3">
    <source>
        <dbReference type="PROSITE" id="PS50238"/>
    </source>
</evidence>
<keyword evidence="1" id="KW-0343">GTPase activation</keyword>
<feature type="compositionally biased region" description="Basic and acidic residues" evidence="2">
    <location>
        <begin position="448"/>
        <end position="459"/>
    </location>
</feature>
<dbReference type="InterPro" id="IPR008936">
    <property type="entry name" value="Rho_GTPase_activation_prot"/>
</dbReference>
<evidence type="ECO:0000256" key="1">
    <source>
        <dbReference type="ARBA" id="ARBA00022468"/>
    </source>
</evidence>
<dbReference type="GO" id="GO:0005096">
    <property type="term" value="F:GTPase activator activity"/>
    <property type="evidence" value="ECO:0007669"/>
    <property type="project" value="UniProtKB-KW"/>
</dbReference>
<dbReference type="PANTHER" id="PTHR12635">
    <property type="entry name" value="RHO-GTPASE-ACTIVATING PROTEIN 6 FAMILY MEMBER"/>
    <property type="match status" value="1"/>
</dbReference>
<name>A0A8S1F720_9PELO</name>
<keyword evidence="5" id="KW-1185">Reference proteome</keyword>
<dbReference type="PROSITE" id="PS50238">
    <property type="entry name" value="RHOGAP"/>
    <property type="match status" value="1"/>
</dbReference>
<evidence type="ECO:0000256" key="2">
    <source>
        <dbReference type="SAM" id="MobiDB-lite"/>
    </source>
</evidence>
<accession>A0A8S1F720</accession>
<gene>
    <name evidence="4" type="ORF">CBOVIS_LOCUS9369</name>
</gene>
<evidence type="ECO:0000313" key="4">
    <source>
        <dbReference type="EMBL" id="CAB3407438.1"/>
    </source>
</evidence>
<feature type="region of interest" description="Disordered" evidence="2">
    <location>
        <begin position="764"/>
        <end position="909"/>
    </location>
</feature>
<feature type="region of interest" description="Disordered" evidence="2">
    <location>
        <begin position="198"/>
        <end position="271"/>
    </location>
</feature>
<feature type="compositionally biased region" description="Low complexity" evidence="2">
    <location>
        <begin position="258"/>
        <end position="271"/>
    </location>
</feature>
<feature type="region of interest" description="Disordered" evidence="2">
    <location>
        <begin position="448"/>
        <end position="479"/>
    </location>
</feature>
<feature type="compositionally biased region" description="Polar residues" evidence="2">
    <location>
        <begin position="1"/>
        <end position="25"/>
    </location>
</feature>
<feature type="compositionally biased region" description="Low complexity" evidence="2">
    <location>
        <begin position="847"/>
        <end position="857"/>
    </location>
</feature>
<sequence>MSNASRTPSPSPNRSAKTSLASSTRSDLDIPPTTSAVSGPISSSSDANKPSTSSFTKGIGRFFRNSVKRNSPRSARMFSEPPTTSDSVESARSEDIIQRSPTPSRPCSPTPSREKSPQRSRSKRLAGFASRSIRKSQWRLFKHRTFFGSQQRNSIKKNELQLPKLTLRHPSVDSAAMPLPIDVDDINMRDFLQIRRGSRWTAESESSGGRLRDSRDSSDFNDSHDTLDVVATAPIGGAGGGSATTATTSGDHHQSMTAPVSPSVPLSASSSHSEGWKYSSQKLLWKLKPRYINFSHASSTSSSTDSAWKSLDSMTWRSVDGAEVVLRGARLENLSEIERSALHLLALQRLARLLPGVNLGKPKDALSVLRQKRQKLVKSNRAPTMSDVQRRASGVPEENRVFGVSLAMCMMNEKRLDQESRCRSLDDSTVVLMNRKPVAKSVKSEPEIINHPTNDDRKWLYPSTQNLYPTSSSNPSSPSPISIMPATNHLLSAEPEVPQVTGRFAKKTRPTSASFSCSLDASTTDDVDPHALQVPKIVENCTQYLMAYGLNQVGLFRVAGNTKRCRQLRNALEKAGGGTAINDNMVANTTAHDVATLLKEYFRDLPQSLLPKEHYQAYIAAARLSIEDRIEAIRLLFALLVSPNLDTLFVLLKFLSEVSMNSNDRTGADGETIQGNKMDAHNLATIFAPSILRADHDKLQESLAENEQQITIVETMITNVEEIFKIPKELQCKIYTQLRETEPDRLDRILNHLSKMDSLERQSLLSPFPATVEEDGTVSPRAHHRHSDHSHIGRQSPLARELTGNGRVKVQSQRSGSWPYSLTKTQTSPNRPEATQRFFPSDEPPNSKSASATPSTSRRADRAADDSGRDSEFCSDEIPAARGEAPRSPSRERVDTLRTAARSGAAAARRRLRNVVRAFRLSSVARSSPDIVS</sequence>
<feature type="compositionally biased region" description="Polar residues" evidence="2">
    <location>
        <begin position="32"/>
        <end position="56"/>
    </location>
</feature>
<organism evidence="4 5">
    <name type="scientific">Caenorhabditis bovis</name>
    <dbReference type="NCBI Taxonomy" id="2654633"/>
    <lineage>
        <taxon>Eukaryota</taxon>
        <taxon>Metazoa</taxon>
        <taxon>Ecdysozoa</taxon>
        <taxon>Nematoda</taxon>
        <taxon>Chromadorea</taxon>
        <taxon>Rhabditida</taxon>
        <taxon>Rhabditina</taxon>
        <taxon>Rhabditomorpha</taxon>
        <taxon>Rhabditoidea</taxon>
        <taxon>Rhabditidae</taxon>
        <taxon>Peloderinae</taxon>
        <taxon>Caenorhabditis</taxon>
    </lineage>
</organism>
<protein>
    <recommendedName>
        <fullName evidence="3">Rho-GAP domain-containing protein</fullName>
    </recommendedName>
</protein>
<evidence type="ECO:0000313" key="5">
    <source>
        <dbReference type="Proteomes" id="UP000494206"/>
    </source>
</evidence>
<dbReference type="Proteomes" id="UP000494206">
    <property type="component" value="Unassembled WGS sequence"/>
</dbReference>
<proteinExistence type="predicted"/>
<dbReference type="GO" id="GO:0007165">
    <property type="term" value="P:signal transduction"/>
    <property type="evidence" value="ECO:0007669"/>
    <property type="project" value="InterPro"/>
</dbReference>
<feature type="domain" description="Rho-GAP" evidence="3">
    <location>
        <begin position="517"/>
        <end position="724"/>
    </location>
</feature>
<dbReference type="PANTHER" id="PTHR12635:SF7">
    <property type="entry name" value="RHO GTPASE ACTIVATING PROTEIN 6-RELATED"/>
    <property type="match status" value="1"/>
</dbReference>
<dbReference type="InterPro" id="IPR037863">
    <property type="entry name" value="RHOGAP6/36"/>
</dbReference>
<dbReference type="EMBL" id="CADEPM010000006">
    <property type="protein sequence ID" value="CAB3407438.1"/>
    <property type="molecule type" value="Genomic_DNA"/>
</dbReference>
<feature type="compositionally biased region" description="Polar residues" evidence="2">
    <location>
        <begin position="810"/>
        <end position="830"/>
    </location>
</feature>
<dbReference type="InterPro" id="IPR000198">
    <property type="entry name" value="RhoGAP_dom"/>
</dbReference>
<reference evidence="4 5" key="1">
    <citation type="submission" date="2020-04" db="EMBL/GenBank/DDBJ databases">
        <authorList>
            <person name="Laetsch R D."/>
            <person name="Stevens L."/>
            <person name="Kumar S."/>
            <person name="Blaxter L. M."/>
        </authorList>
    </citation>
    <scope>NUCLEOTIDE SEQUENCE [LARGE SCALE GENOMIC DNA]</scope>
</reference>